<protein>
    <submittedName>
        <fullName evidence="2">Uncharacterized protein</fullName>
    </submittedName>
</protein>
<keyword evidence="3" id="KW-1185">Reference proteome</keyword>
<name>A0ABW8SHQ2_9CLOT</name>
<reference evidence="2 3" key="1">
    <citation type="submission" date="2024-11" db="EMBL/GenBank/DDBJ databases">
        <authorList>
            <person name="Heng Y.C."/>
            <person name="Lim A.C.H."/>
            <person name="Lee J.K.Y."/>
            <person name="Kittelmann S."/>
        </authorList>
    </citation>
    <scope>NUCLEOTIDE SEQUENCE [LARGE SCALE GENOMIC DNA]</scope>
    <source>
        <strain evidence="2 3">WILCCON 0269</strain>
    </source>
</reference>
<dbReference type="EMBL" id="JBJHZX010000010">
    <property type="protein sequence ID" value="MFL0195562.1"/>
    <property type="molecule type" value="Genomic_DNA"/>
</dbReference>
<sequence length="211" mass="25668">MNIDKAIRKQKKSYKIFMLSMSFIFFLLPTVFILNRKFNIFYIIYLVVLEILIFLAIVIIFNNEFLKFQYDGYRVKVNMGVRNIKLNIICDRIILVHVENYIVKNSKRVDFRIIFLSTAKFRNNRMIPVNKEFLKKYSYVARQYNKLKILHPHVNFYYTIIKSGGLNKYLFLDTIYKSCVYAYFTEESIEKIKYYRENSEKYDLYRKNITN</sequence>
<comment type="caution">
    <text evidence="2">The sequence shown here is derived from an EMBL/GenBank/DDBJ whole genome shotgun (WGS) entry which is preliminary data.</text>
</comment>
<accession>A0ABW8SHQ2</accession>
<proteinExistence type="predicted"/>
<feature type="transmembrane region" description="Helical" evidence="1">
    <location>
        <begin position="16"/>
        <end position="34"/>
    </location>
</feature>
<dbReference type="RefSeq" id="WP_406791682.1">
    <property type="nucleotide sequence ID" value="NZ_JBJHZX010000010.1"/>
</dbReference>
<evidence type="ECO:0000313" key="2">
    <source>
        <dbReference type="EMBL" id="MFL0195562.1"/>
    </source>
</evidence>
<organism evidence="2 3">
    <name type="scientific">Candidatus Clostridium eludens</name>
    <dbReference type="NCBI Taxonomy" id="3381663"/>
    <lineage>
        <taxon>Bacteria</taxon>
        <taxon>Bacillati</taxon>
        <taxon>Bacillota</taxon>
        <taxon>Clostridia</taxon>
        <taxon>Eubacteriales</taxon>
        <taxon>Clostridiaceae</taxon>
        <taxon>Clostridium</taxon>
    </lineage>
</organism>
<keyword evidence="1" id="KW-1133">Transmembrane helix</keyword>
<dbReference type="Proteomes" id="UP001623660">
    <property type="component" value="Unassembled WGS sequence"/>
</dbReference>
<feature type="transmembrane region" description="Helical" evidence="1">
    <location>
        <begin position="40"/>
        <end position="61"/>
    </location>
</feature>
<keyword evidence="1" id="KW-0472">Membrane</keyword>
<evidence type="ECO:0000256" key="1">
    <source>
        <dbReference type="SAM" id="Phobius"/>
    </source>
</evidence>
<evidence type="ECO:0000313" key="3">
    <source>
        <dbReference type="Proteomes" id="UP001623660"/>
    </source>
</evidence>
<keyword evidence="1" id="KW-0812">Transmembrane</keyword>
<gene>
    <name evidence="2" type="ORF">ACJDU8_08300</name>
</gene>